<name>A0A3D3G0A1_ACIRA</name>
<dbReference type="Proteomes" id="UP000262257">
    <property type="component" value="Unassembled WGS sequence"/>
</dbReference>
<protein>
    <submittedName>
        <fullName evidence="1">Uncharacterized protein</fullName>
    </submittedName>
</protein>
<dbReference type="AlphaFoldDB" id="A0A3D3G0A1"/>
<proteinExistence type="predicted"/>
<evidence type="ECO:0000313" key="2">
    <source>
        <dbReference type="Proteomes" id="UP000262257"/>
    </source>
</evidence>
<accession>A0A3D3G0A1</accession>
<reference evidence="1 2" key="1">
    <citation type="journal article" date="2018" name="Nat. Biotechnol.">
        <title>A standardized bacterial taxonomy based on genome phylogeny substantially revises the tree of life.</title>
        <authorList>
            <person name="Parks D.H."/>
            <person name="Chuvochina M."/>
            <person name="Waite D.W."/>
            <person name="Rinke C."/>
            <person name="Skarshewski A."/>
            <person name="Chaumeil P.A."/>
            <person name="Hugenholtz P."/>
        </authorList>
    </citation>
    <scope>NUCLEOTIDE SEQUENCE [LARGE SCALE GENOMIC DNA]</scope>
    <source>
        <strain evidence="1">UBA10045</strain>
    </source>
</reference>
<evidence type="ECO:0000313" key="1">
    <source>
        <dbReference type="EMBL" id="HCM31459.1"/>
    </source>
</evidence>
<sequence>MMDTKEQIRTALIEIAEALGRPHYEPLTVREVLASFDSGAYHPLKEMVLRKVPCLGFKGSIKTVEPKVRIKKPARKASPVEVKKEILKLAQHGTMTKFKSGCQCEECMVWA</sequence>
<comment type="caution">
    <text evidence="1">The sequence shown here is derived from an EMBL/GenBank/DDBJ whole genome shotgun (WGS) entry which is preliminary data.</text>
</comment>
<gene>
    <name evidence="1" type="ORF">DIC32_07805</name>
</gene>
<dbReference type="EMBL" id="DPXL01000097">
    <property type="protein sequence ID" value="HCM31459.1"/>
    <property type="molecule type" value="Genomic_DNA"/>
</dbReference>
<organism evidence="1 2">
    <name type="scientific">Acinetobacter radioresistens</name>
    <dbReference type="NCBI Taxonomy" id="40216"/>
    <lineage>
        <taxon>Bacteria</taxon>
        <taxon>Pseudomonadati</taxon>
        <taxon>Pseudomonadota</taxon>
        <taxon>Gammaproteobacteria</taxon>
        <taxon>Moraxellales</taxon>
        <taxon>Moraxellaceae</taxon>
        <taxon>Acinetobacter</taxon>
    </lineage>
</organism>